<keyword evidence="3" id="KW-1185">Reference proteome</keyword>
<gene>
    <name evidence="2" type="ORF">QQX98_012556</name>
</gene>
<reference evidence="2 3" key="1">
    <citation type="journal article" date="2025" name="Microbiol. Resour. Announc.">
        <title>Draft genome sequences for Neonectria magnoliae and Neonectria punicea, canker pathogens of Liriodendron tulipifera and Acer saccharum in West Virginia.</title>
        <authorList>
            <person name="Petronek H.M."/>
            <person name="Kasson M.T."/>
            <person name="Metheny A.M."/>
            <person name="Stauder C.M."/>
            <person name="Lovett B."/>
            <person name="Lynch S.C."/>
            <person name="Garnas J.R."/>
            <person name="Kasson L.R."/>
            <person name="Stajich J.E."/>
        </authorList>
    </citation>
    <scope>NUCLEOTIDE SEQUENCE [LARGE SCALE GENOMIC DNA]</scope>
    <source>
        <strain evidence="2 3">NRRL 64653</strain>
    </source>
</reference>
<organism evidence="2 3">
    <name type="scientific">Neonectria punicea</name>
    <dbReference type="NCBI Taxonomy" id="979145"/>
    <lineage>
        <taxon>Eukaryota</taxon>
        <taxon>Fungi</taxon>
        <taxon>Dikarya</taxon>
        <taxon>Ascomycota</taxon>
        <taxon>Pezizomycotina</taxon>
        <taxon>Sordariomycetes</taxon>
        <taxon>Hypocreomycetidae</taxon>
        <taxon>Hypocreales</taxon>
        <taxon>Nectriaceae</taxon>
        <taxon>Neonectria</taxon>
    </lineage>
</organism>
<accession>A0ABR1GIR5</accession>
<evidence type="ECO:0000313" key="3">
    <source>
        <dbReference type="Proteomes" id="UP001498476"/>
    </source>
</evidence>
<dbReference type="InterPro" id="IPR009799">
    <property type="entry name" value="EthD_dom"/>
</dbReference>
<name>A0ABR1GIR5_9HYPO</name>
<comment type="caution">
    <text evidence="2">The sequence shown here is derived from an EMBL/GenBank/DDBJ whole genome shotgun (WGS) entry which is preliminary data.</text>
</comment>
<dbReference type="PANTHER" id="PTHR40260:SF2">
    <property type="entry name" value="BLR8190 PROTEIN"/>
    <property type="match status" value="1"/>
</dbReference>
<sequence>MAPSNVTVLYPALKDGETFDLEYYVTSHLQLAVEAWKELDLKDFRVVKFTTAVGEEKSPFSVAAIITFESPEGANKALVAPESKAVFEDTPNFTNTKPVVLLGETPVTWSQR</sequence>
<dbReference type="InterPro" id="IPR011008">
    <property type="entry name" value="Dimeric_a/b-barrel"/>
</dbReference>
<proteinExistence type="inferred from homology"/>
<protein>
    <recommendedName>
        <fullName evidence="4">EthD domain-containing protein</fullName>
    </recommendedName>
</protein>
<dbReference type="PANTHER" id="PTHR40260">
    <property type="entry name" value="BLR8190 PROTEIN"/>
    <property type="match status" value="1"/>
</dbReference>
<evidence type="ECO:0000256" key="1">
    <source>
        <dbReference type="ARBA" id="ARBA00005986"/>
    </source>
</evidence>
<dbReference type="Proteomes" id="UP001498476">
    <property type="component" value="Unassembled WGS sequence"/>
</dbReference>
<dbReference type="EMBL" id="JAZAVJ010000382">
    <property type="protein sequence ID" value="KAK7398070.1"/>
    <property type="molecule type" value="Genomic_DNA"/>
</dbReference>
<evidence type="ECO:0000313" key="2">
    <source>
        <dbReference type="EMBL" id="KAK7398070.1"/>
    </source>
</evidence>
<dbReference type="NCBIfam" id="TIGR02118">
    <property type="entry name" value="EthD family reductase"/>
    <property type="match status" value="1"/>
</dbReference>
<dbReference type="SUPFAM" id="SSF54909">
    <property type="entry name" value="Dimeric alpha+beta barrel"/>
    <property type="match status" value="1"/>
</dbReference>
<comment type="similarity">
    <text evidence="1">Belongs to the tpcK family.</text>
</comment>
<evidence type="ECO:0008006" key="4">
    <source>
        <dbReference type="Google" id="ProtNLM"/>
    </source>
</evidence>
<dbReference type="Gene3D" id="3.30.70.100">
    <property type="match status" value="1"/>
</dbReference>